<dbReference type="STRING" id="97972.A0A2V1DGG6"/>
<dbReference type="PANTHER" id="PTHR40626:SF11">
    <property type="entry name" value="ZINC FINGER PROTEIN YPR022C"/>
    <property type="match status" value="1"/>
</dbReference>
<evidence type="ECO:0000259" key="7">
    <source>
        <dbReference type="Pfam" id="PF04082"/>
    </source>
</evidence>
<dbReference type="CDD" id="cd12148">
    <property type="entry name" value="fungal_TF_MHR"/>
    <property type="match status" value="1"/>
</dbReference>
<protein>
    <recommendedName>
        <fullName evidence="7">Xylanolytic transcriptional activator regulatory domain-containing protein</fullName>
    </recommendedName>
</protein>
<evidence type="ECO:0000256" key="5">
    <source>
        <dbReference type="ARBA" id="ARBA00022833"/>
    </source>
</evidence>
<sequence>MWLPAGFDVAALDDSISTSILEWGSVNASTSYGSDQRHDDRDFHLRNNGAGAPGQSASNVQQDLSTSILGPESPLDSISTVSSSHQDLLDDKYREDLSHRLRPPINDHSLPSADFLNLCIKLYFTKFNPVFPIIHAPSFRPSSENALHLLSICSLGALFVGSASAAAQGRKIFHTLNKGILACSENYLNHGSRKVLSIVQAAAIGQTFGMLSGLQSDLLMTESYHGSIIAWARHGGFFKHKQSLSTVTLSDTSNLEQTWKDWVHAEESVRIVAGLQIHDAEFAIAFQHEPLLRHAPNKISPCCADDLFAATTAEQWLACLRKTQRVNSFANIDPSLQPVASSPDHNRSHMFAYAALAGIVASIQEMRCSLLEASSIEYFRSSLLTWHRDYALAFPGEKHDSANLMVLWHEAFMALYADFNQLENLIDRDRDPRSGRIGARTTIWSNSSEGRRSVLHALFIVKRLETLPVGAEIAIHVPRALFYSTIIIFNYMKTAATADMNIQLSPEDIELPEIQVSQPSVATAVENERASLTRLGSIDASLLCHIIDLLRRIGHWEVSRRYAGVLEGLLEDFAKQ</sequence>
<accession>A0A2V1DGG6</accession>
<gene>
    <name evidence="8" type="ORF">DM02DRAFT_535608</name>
</gene>
<dbReference type="Pfam" id="PF04082">
    <property type="entry name" value="Fungal_trans"/>
    <property type="match status" value="1"/>
</dbReference>
<reference evidence="8 9" key="1">
    <citation type="journal article" date="2018" name="Sci. Rep.">
        <title>Comparative genomics provides insights into the lifestyle and reveals functional heterogeneity of dark septate endophytic fungi.</title>
        <authorList>
            <person name="Knapp D.G."/>
            <person name="Nemeth J.B."/>
            <person name="Barry K."/>
            <person name="Hainaut M."/>
            <person name="Henrissat B."/>
            <person name="Johnson J."/>
            <person name="Kuo A."/>
            <person name="Lim J.H.P."/>
            <person name="Lipzen A."/>
            <person name="Nolan M."/>
            <person name="Ohm R.A."/>
            <person name="Tamas L."/>
            <person name="Grigoriev I.V."/>
            <person name="Spatafora J.W."/>
            <person name="Nagy L.G."/>
            <person name="Kovacs G.M."/>
        </authorList>
    </citation>
    <scope>NUCLEOTIDE SEQUENCE [LARGE SCALE GENOMIC DNA]</scope>
    <source>
        <strain evidence="8 9">DSE2036</strain>
    </source>
</reference>
<evidence type="ECO:0000256" key="1">
    <source>
        <dbReference type="ARBA" id="ARBA00004123"/>
    </source>
</evidence>
<name>A0A2V1DGG6_9PLEO</name>
<comment type="subcellular location">
    <subcellularLocation>
        <location evidence="1">Nucleus</location>
    </subcellularLocation>
</comment>
<proteinExistence type="predicted"/>
<dbReference type="GO" id="GO:0006351">
    <property type="term" value="P:DNA-templated transcription"/>
    <property type="evidence" value="ECO:0007669"/>
    <property type="project" value="InterPro"/>
</dbReference>
<evidence type="ECO:0000256" key="3">
    <source>
        <dbReference type="ARBA" id="ARBA00022737"/>
    </source>
</evidence>
<keyword evidence="3" id="KW-0677">Repeat</keyword>
<evidence type="ECO:0000313" key="8">
    <source>
        <dbReference type="EMBL" id="PVH96299.1"/>
    </source>
</evidence>
<dbReference type="GO" id="GO:0000785">
    <property type="term" value="C:chromatin"/>
    <property type="evidence" value="ECO:0007669"/>
    <property type="project" value="TreeGrafter"/>
</dbReference>
<dbReference type="PANTHER" id="PTHR40626">
    <property type="entry name" value="MIP31509P"/>
    <property type="match status" value="1"/>
</dbReference>
<keyword evidence="2" id="KW-0479">Metal-binding</keyword>
<keyword evidence="6" id="KW-0539">Nucleus</keyword>
<dbReference type="OrthoDB" id="3945418at2759"/>
<evidence type="ECO:0000256" key="6">
    <source>
        <dbReference type="ARBA" id="ARBA00023242"/>
    </source>
</evidence>
<feature type="domain" description="Xylanolytic transcriptional activator regulatory" evidence="7">
    <location>
        <begin position="120"/>
        <end position="378"/>
    </location>
</feature>
<dbReference type="GO" id="GO:0008270">
    <property type="term" value="F:zinc ion binding"/>
    <property type="evidence" value="ECO:0007669"/>
    <property type="project" value="UniProtKB-KW"/>
</dbReference>
<evidence type="ECO:0000313" key="9">
    <source>
        <dbReference type="Proteomes" id="UP000244855"/>
    </source>
</evidence>
<dbReference type="InterPro" id="IPR051059">
    <property type="entry name" value="VerF-like"/>
</dbReference>
<evidence type="ECO:0000256" key="4">
    <source>
        <dbReference type="ARBA" id="ARBA00022771"/>
    </source>
</evidence>
<organism evidence="8 9">
    <name type="scientific">Periconia macrospinosa</name>
    <dbReference type="NCBI Taxonomy" id="97972"/>
    <lineage>
        <taxon>Eukaryota</taxon>
        <taxon>Fungi</taxon>
        <taxon>Dikarya</taxon>
        <taxon>Ascomycota</taxon>
        <taxon>Pezizomycotina</taxon>
        <taxon>Dothideomycetes</taxon>
        <taxon>Pleosporomycetidae</taxon>
        <taxon>Pleosporales</taxon>
        <taxon>Massarineae</taxon>
        <taxon>Periconiaceae</taxon>
        <taxon>Periconia</taxon>
    </lineage>
</organism>
<keyword evidence="9" id="KW-1185">Reference proteome</keyword>
<keyword evidence="4" id="KW-0863">Zinc-finger</keyword>
<evidence type="ECO:0000256" key="2">
    <source>
        <dbReference type="ARBA" id="ARBA00022723"/>
    </source>
</evidence>
<dbReference type="EMBL" id="KZ805468">
    <property type="protein sequence ID" value="PVH96299.1"/>
    <property type="molecule type" value="Genomic_DNA"/>
</dbReference>
<dbReference type="GO" id="GO:0005634">
    <property type="term" value="C:nucleus"/>
    <property type="evidence" value="ECO:0007669"/>
    <property type="project" value="UniProtKB-SubCell"/>
</dbReference>
<dbReference type="Proteomes" id="UP000244855">
    <property type="component" value="Unassembled WGS sequence"/>
</dbReference>
<dbReference type="GO" id="GO:0000978">
    <property type="term" value="F:RNA polymerase II cis-regulatory region sequence-specific DNA binding"/>
    <property type="evidence" value="ECO:0007669"/>
    <property type="project" value="InterPro"/>
</dbReference>
<keyword evidence="5" id="KW-0862">Zinc</keyword>
<dbReference type="InterPro" id="IPR007219">
    <property type="entry name" value="XnlR_reg_dom"/>
</dbReference>
<dbReference type="GO" id="GO:0000981">
    <property type="term" value="F:DNA-binding transcription factor activity, RNA polymerase II-specific"/>
    <property type="evidence" value="ECO:0007669"/>
    <property type="project" value="InterPro"/>
</dbReference>
<dbReference type="AlphaFoldDB" id="A0A2V1DGG6"/>